<dbReference type="SUPFAM" id="SSF48695">
    <property type="entry name" value="Multiheme cytochromes"/>
    <property type="match status" value="1"/>
</dbReference>
<dbReference type="InterPro" id="IPR051829">
    <property type="entry name" value="Multiheme_Cytochr_ET"/>
</dbReference>
<feature type="transmembrane region" description="Helical" evidence="6">
    <location>
        <begin position="496"/>
        <end position="517"/>
    </location>
</feature>
<feature type="transmembrane region" description="Helical" evidence="6">
    <location>
        <begin position="529"/>
        <end position="554"/>
    </location>
</feature>
<feature type="chain" id="PRO_5010437737" evidence="7">
    <location>
        <begin position="21"/>
        <end position="640"/>
    </location>
</feature>
<evidence type="ECO:0000313" key="11">
    <source>
        <dbReference type="EMBL" id="KRT57240.1"/>
    </source>
</evidence>
<evidence type="ECO:0000313" key="12">
    <source>
        <dbReference type="Proteomes" id="UP000051276"/>
    </source>
</evidence>
<dbReference type="Proteomes" id="UP000051276">
    <property type="component" value="Unassembled WGS sequence"/>
</dbReference>
<dbReference type="Pfam" id="PF01292">
    <property type="entry name" value="Ni_hydr_CYTB"/>
    <property type="match status" value="1"/>
</dbReference>
<sequence length="640" mass="72969">MRSSSLIPLLLFLCSFALHAKPFPDTECQECHAQKGYSIPQDDHGATGKRLLHVDPDALGESVHGHLACTDCHADVEKLPHRKDGLQAVDCVSCHQTIKGDWVPSNRAAWLAPEPPHVVTHTREYTLSAHADTSIANNANCATCHTAHYVFPSDDSRASTYRLNSPEMCGACHEKQLKEYRQSMHGAALKTPWKGDSATCADCHSSHQVSDMEKTPAHRVVTENCGECHAAELDGYMTSPHGQLAWHGNQDAPKCVDCHEGHTITHVSETRSPVNPANRVKTCQKCHEKANEQFAKYDPHATTRNFKKYPAMWLIGKGMGALIIIVILFFYLHSVLWFWREKKERPVIYRRDGSFSYPVRVKHKKPNSGVHFRRFSWYWRVNHWMLALSLMSLVFSGMVVMYPNTSWAMAVVPLFGGPELLNDLHHWAGVIFLLTIFGHAAVVLMRLLKDKEFDWFGPDSLLPRWQDWEDMKGQFRWYFGKGKQPRFDRWTYWEKFDYWAVYWGALVIGVSGILLWFAESIGQVLPGWIFNVATLAHGLEAFLAVMTLFVVHFFNNHFRPAKFPLDTVMFTGSWDLEELKEERPEEYERLKASGELEKHLVAPPSKTWNRVSHLFGFTLLGIGLILLMLVVNGFLTQGLF</sequence>
<evidence type="ECO:0000256" key="2">
    <source>
        <dbReference type="ARBA" id="ARBA00022692"/>
    </source>
</evidence>
<evidence type="ECO:0000256" key="1">
    <source>
        <dbReference type="ARBA" id="ARBA00004141"/>
    </source>
</evidence>
<dbReference type="Proteomes" id="UP000051634">
    <property type="component" value="Unassembled WGS sequence"/>
</dbReference>
<feature type="signal peptide" evidence="7">
    <location>
        <begin position="1"/>
        <end position="20"/>
    </location>
</feature>
<accession>A0A0T5YZ15</accession>
<evidence type="ECO:0000256" key="7">
    <source>
        <dbReference type="SAM" id="SignalP"/>
    </source>
</evidence>
<dbReference type="Gene3D" id="1.10.1130.10">
    <property type="entry name" value="Flavocytochrome C3, Chain A"/>
    <property type="match status" value="1"/>
</dbReference>
<feature type="domain" description="Outer membrane cytochrome MtrC/MtrF-like" evidence="9">
    <location>
        <begin position="68"/>
        <end position="214"/>
    </location>
</feature>
<keyword evidence="3 7" id="KW-0732">Signal</keyword>
<feature type="domain" description="Cytochrome b561 bacterial/Ni-hydrogenase" evidence="8">
    <location>
        <begin position="374"/>
        <end position="553"/>
    </location>
</feature>
<evidence type="ECO:0000256" key="3">
    <source>
        <dbReference type="ARBA" id="ARBA00022729"/>
    </source>
</evidence>
<feature type="transmembrane region" description="Helical" evidence="6">
    <location>
        <begin position="614"/>
        <end position="635"/>
    </location>
</feature>
<dbReference type="RefSeq" id="WP_057956746.1">
    <property type="nucleotide sequence ID" value="NZ_KQ556954.1"/>
</dbReference>
<keyword evidence="4 6" id="KW-1133">Transmembrane helix</keyword>
<dbReference type="GO" id="GO:0009055">
    <property type="term" value="F:electron transfer activity"/>
    <property type="evidence" value="ECO:0007669"/>
    <property type="project" value="InterPro"/>
</dbReference>
<keyword evidence="5 6" id="KW-0472">Membrane</keyword>
<comment type="subcellular location">
    <subcellularLocation>
        <location evidence="1">Membrane</location>
        <topology evidence="1">Multi-pass membrane protein</topology>
    </subcellularLocation>
</comment>
<dbReference type="EMBL" id="LMXI01000568">
    <property type="protein sequence ID" value="KRT57240.1"/>
    <property type="molecule type" value="Genomic_DNA"/>
</dbReference>
<reference evidence="12 13" key="1">
    <citation type="submission" date="2015-11" db="EMBL/GenBank/DDBJ databases">
        <title>The genome of Candidatus Endoriftia persephone in Ridgeia piscesae and population structure of the North Eastern Pacific vestimentiferan symbionts.</title>
        <authorList>
            <person name="Perez M."/>
            <person name="Juniper K.S."/>
        </authorList>
    </citation>
    <scope>NUCLEOTIDE SEQUENCE [LARGE SCALE GENOMIC DNA]</scope>
    <source>
        <strain evidence="11">Ind10</strain>
        <strain evidence="10">Ind11</strain>
    </source>
</reference>
<dbReference type="InterPro" id="IPR036280">
    <property type="entry name" value="Multihaem_cyt_sf"/>
</dbReference>
<keyword evidence="13" id="KW-1185">Reference proteome</keyword>
<keyword evidence="2 6" id="KW-0812">Transmembrane</keyword>
<evidence type="ECO:0000259" key="9">
    <source>
        <dbReference type="Pfam" id="PF22113"/>
    </source>
</evidence>
<dbReference type="Gene3D" id="1.10.780.10">
    <property type="entry name" value="Hydroxylamine Oxidoreductase, Chain A, domain 1"/>
    <property type="match status" value="1"/>
</dbReference>
<name>A0A0T5YZ15_9GAMM</name>
<organism evidence="10 13">
    <name type="scientific">endosymbiont of Ridgeia piscesae</name>
    <dbReference type="NCBI Taxonomy" id="54398"/>
    <lineage>
        <taxon>Bacteria</taxon>
        <taxon>Pseudomonadati</taxon>
        <taxon>Pseudomonadota</taxon>
        <taxon>Gammaproteobacteria</taxon>
        <taxon>sulfur-oxidizing symbionts</taxon>
    </lineage>
</organism>
<dbReference type="InterPro" id="IPR011577">
    <property type="entry name" value="Cyt_b561_bac/Ni-Hgenase"/>
</dbReference>
<feature type="transmembrane region" description="Helical" evidence="6">
    <location>
        <begin position="424"/>
        <end position="448"/>
    </location>
</feature>
<gene>
    <name evidence="10" type="ORF">Ga0074115_1244</name>
    <name evidence="11" type="ORF">Ga0076813_11264</name>
</gene>
<dbReference type="InterPro" id="IPR054337">
    <property type="entry name" value="Mtrc-MtrF-like_dom_II/IV"/>
</dbReference>
<dbReference type="PANTHER" id="PTHR35038">
    <property type="entry name" value="DISSIMILATORY SULFITE REDUCTASE SIRA"/>
    <property type="match status" value="1"/>
</dbReference>
<evidence type="ECO:0000256" key="4">
    <source>
        <dbReference type="ARBA" id="ARBA00022989"/>
    </source>
</evidence>
<evidence type="ECO:0000256" key="5">
    <source>
        <dbReference type="ARBA" id="ARBA00023136"/>
    </source>
</evidence>
<feature type="transmembrane region" description="Helical" evidence="6">
    <location>
        <begin position="311"/>
        <end position="339"/>
    </location>
</feature>
<evidence type="ECO:0000259" key="8">
    <source>
        <dbReference type="Pfam" id="PF01292"/>
    </source>
</evidence>
<feature type="transmembrane region" description="Helical" evidence="6">
    <location>
        <begin position="383"/>
        <end position="404"/>
    </location>
</feature>
<dbReference type="EMBL" id="LDXT01000073">
    <property type="protein sequence ID" value="KRT55757.1"/>
    <property type="molecule type" value="Genomic_DNA"/>
</dbReference>
<dbReference type="OrthoDB" id="9814800at2"/>
<dbReference type="GO" id="GO:0016020">
    <property type="term" value="C:membrane"/>
    <property type="evidence" value="ECO:0007669"/>
    <property type="project" value="UniProtKB-SubCell"/>
</dbReference>
<dbReference type="GO" id="GO:0016491">
    <property type="term" value="F:oxidoreductase activity"/>
    <property type="evidence" value="ECO:0007669"/>
    <property type="project" value="TreeGrafter"/>
</dbReference>
<protein>
    <submittedName>
        <fullName evidence="10">Cytochrome b subunit of formate dehydrogenase</fullName>
    </submittedName>
</protein>
<dbReference type="Pfam" id="PF22113">
    <property type="entry name" value="Mtrc-MtrF_II-IV_dom"/>
    <property type="match status" value="1"/>
</dbReference>
<dbReference type="STRING" id="54398.Ga0074115_1244"/>
<dbReference type="PANTHER" id="PTHR35038:SF6">
    <property type="entry name" value="SURFACE LOCALIZED DECAHEME CYTOCHROME C LIPOPROTEIN"/>
    <property type="match status" value="1"/>
</dbReference>
<dbReference type="Gene3D" id="1.20.950.20">
    <property type="entry name" value="Transmembrane di-heme cytochromes, Chain C"/>
    <property type="match status" value="1"/>
</dbReference>
<comment type="caution">
    <text evidence="10">The sequence shown here is derived from an EMBL/GenBank/DDBJ whole genome shotgun (WGS) entry which is preliminary data.</text>
</comment>
<dbReference type="AlphaFoldDB" id="A0A0T5YZ15"/>
<proteinExistence type="predicted"/>
<evidence type="ECO:0000313" key="13">
    <source>
        <dbReference type="Proteomes" id="UP000051634"/>
    </source>
</evidence>
<evidence type="ECO:0000313" key="10">
    <source>
        <dbReference type="EMBL" id="KRT55757.1"/>
    </source>
</evidence>
<evidence type="ECO:0000256" key="6">
    <source>
        <dbReference type="SAM" id="Phobius"/>
    </source>
</evidence>